<dbReference type="Proteomes" id="UP001107558">
    <property type="component" value="Chromosome 4"/>
</dbReference>
<protein>
    <submittedName>
        <fullName evidence="2">Uncharacterized protein</fullName>
    </submittedName>
</protein>
<accession>A0A9J6BB18</accession>
<evidence type="ECO:0000313" key="3">
    <source>
        <dbReference type="Proteomes" id="UP001107558"/>
    </source>
</evidence>
<reference evidence="2" key="1">
    <citation type="submission" date="2021-03" db="EMBL/GenBank/DDBJ databases">
        <title>Chromosome level genome of the anhydrobiotic midge Polypedilum vanderplanki.</title>
        <authorList>
            <person name="Yoshida Y."/>
            <person name="Kikawada T."/>
            <person name="Gusev O."/>
        </authorList>
    </citation>
    <scope>NUCLEOTIDE SEQUENCE</scope>
    <source>
        <strain evidence="2">NIAS01</strain>
        <tissue evidence="2">Whole body or cell culture</tissue>
    </source>
</reference>
<feature type="region of interest" description="Disordered" evidence="1">
    <location>
        <begin position="1571"/>
        <end position="1622"/>
    </location>
</feature>
<feature type="region of interest" description="Disordered" evidence="1">
    <location>
        <begin position="784"/>
        <end position="809"/>
    </location>
</feature>
<gene>
    <name evidence="2" type="ORF">PVAND_014887</name>
</gene>
<evidence type="ECO:0000313" key="2">
    <source>
        <dbReference type="EMBL" id="KAG5666879.1"/>
    </source>
</evidence>
<evidence type="ECO:0000256" key="1">
    <source>
        <dbReference type="SAM" id="MobiDB-lite"/>
    </source>
</evidence>
<name>A0A9J6BB18_POLVA</name>
<dbReference type="EMBL" id="JADBJN010000004">
    <property type="protein sequence ID" value="KAG5666879.1"/>
    <property type="molecule type" value="Genomic_DNA"/>
</dbReference>
<organism evidence="2 3">
    <name type="scientific">Polypedilum vanderplanki</name>
    <name type="common">Sleeping chironomid midge</name>
    <dbReference type="NCBI Taxonomy" id="319348"/>
    <lineage>
        <taxon>Eukaryota</taxon>
        <taxon>Metazoa</taxon>
        <taxon>Ecdysozoa</taxon>
        <taxon>Arthropoda</taxon>
        <taxon>Hexapoda</taxon>
        <taxon>Insecta</taxon>
        <taxon>Pterygota</taxon>
        <taxon>Neoptera</taxon>
        <taxon>Endopterygota</taxon>
        <taxon>Diptera</taxon>
        <taxon>Nematocera</taxon>
        <taxon>Chironomoidea</taxon>
        <taxon>Chironomidae</taxon>
        <taxon>Chironominae</taxon>
        <taxon>Polypedilum</taxon>
        <taxon>Polypedilum</taxon>
    </lineage>
</organism>
<keyword evidence="3" id="KW-1185">Reference proteome</keyword>
<feature type="compositionally biased region" description="Basic and acidic residues" evidence="1">
    <location>
        <begin position="1587"/>
        <end position="1598"/>
    </location>
</feature>
<feature type="compositionally biased region" description="Acidic residues" evidence="1">
    <location>
        <begin position="1571"/>
        <end position="1583"/>
    </location>
</feature>
<proteinExistence type="predicted"/>
<comment type="caution">
    <text evidence="2">The sequence shown here is derived from an EMBL/GenBank/DDBJ whole genome shotgun (WGS) entry which is preliminary data.</text>
</comment>
<sequence>MDSTEVIKIDFNKHYDIVLSSLDSNISKQSSSPSVIEIRKCPSTCLAVSLLLDNEFKKNLFKNFPTLTAIKLKIAKEFFVYSYDQKSLEKFYKNKRFLISFEWQKSPHTTVILWKNKEFENFFKFTLGENFHNNVKELIVNFMIKSLKTSEVPEISQKLFPINIKNSTELKFNNLPDSFKFAIQNSDVLFQGQIVNLKDISEFEILQNLSSEEIKSILKGSLIEINSDFYKDEEFYIERDFLDENLEIKSFKDIVNDSYDLRMIFFKSTKINCLKYQLKSKYQKFWIMELNFNELNKIIKNFNQIAQKSEFFDESSQSCHSFNQISNKNELPKKSKLKRSLTFMGDNFKKIKNSVKIFGSKSSLNSKTNKLKDVEKSSNDLESTKHFFVIEDIEEILLECQNLNELEKDFFSYSFRNGQVILLIDAFGEIVKNSHQVFRDFIASVKNLTFNYQIFLTSPENSEKFKKFLNINAKIYQILPYTEDQKVQLIETILQSKNTSQEILKLFDEFLSDQKNDEILRSKIKKEAEINVDIIKDEEKFLRQKETLEVNKEYSRFSLPILYKKPPKNLRSNEKTFSIVFHSSPNSVKFSRRSQSRNEIEKFQTVGNKKSESIFTEDQEMSETVDTNQSLLKYLERPKEVVIDKSFPRSSFNDQEIFKSSEDVEKITKKSLKNQKRLKSTEVDINLSMIQEVSEANLVHENSLKNQKTSCEAQDKETSLSHSLKNREIADNCCRSSLKEQEISKASENNDQISEISKQIQELPSTSGIDKNYLRLPLKERSKSCETEKTYSKKPLEEQGKAKSLETDKISSKSSIKNLKDTDELKIDEKSLKDKEVSLKNSKTSKIFPLSLNFYNQSSPKDVKQTSIEKIFKKYNKLTINEREKLLLSKVDFQGTPIEFSSFINQHDKIFDFLSPEIIGKILNDEKVTVFDGLRKYQVIFEDLKFKKFQNDDNCEYFEYLKKLKEPEPSTSSLKNDKTFYLKDLKDEIEKSKIILFVDDSEYFNIFQNIAYNIRKEFENEFASTILHLVCYLNFKENYQKTIELNDKLYEMKIDENKNILDKLHQLLNYNDFQKEIFNEKFTKGQIVFMWDNLEVIDESSGAKNTFLELIKEIQNYSEDKSNVQWILSDTRHVKERKEFLQCNSYKILKKNILKVENYYKYFNEIYEGIRNIKTIVNSTKLLENESKTDEIDKKNLKAEEKRRKFAESNSKSNSKEKSTEKDQKFEEKILEILENLAIKEAVKLIGYEELKMLKINNLEVLNLEAKNFKNLSVFYEFLSYGDYKFDDYSFISITFNFIKVNILKNPSKSGISQDNEENRLKLKFFIKSIEKFPLLRLVIRDYLLSNEKQKVQNFFYQIIIKNLPEFLEDFHKVSDIAKLTILHCIRSERQIYEIVYTRAKHCKKDLDNFLSKSWKNLDKIEKEKILNSSISFKNSNIKIKEIENLESTRSLKDFLKALNTFQIERILQGEILNLIRIEKPSKRAKLKFTRNFVDLTEEEKEKIFDSTVIFQGSEVNFGLLVYRSEELCNSLTPEYIEKMLKGEKLKLFEPLQKPPNDYVEREFRRNDEFDIDDDFDDDDETAYNDYLKREPGMRYEDQDSNATSGIESGKTDSEASSFGNV</sequence>